<dbReference type="EMBL" id="JAJJHW010000014">
    <property type="protein sequence ID" value="KAH8388318.1"/>
    <property type="molecule type" value="Genomic_DNA"/>
</dbReference>
<dbReference type="AlphaFoldDB" id="A0AAD4KC79"/>
<feature type="signal peptide" evidence="1">
    <location>
        <begin position="1"/>
        <end position="24"/>
    </location>
</feature>
<comment type="caution">
    <text evidence="2">The sequence shown here is derived from an EMBL/GenBank/DDBJ whole genome shotgun (WGS) entry which is preliminary data.</text>
</comment>
<reference evidence="2" key="1">
    <citation type="journal article" date="2021" name="Mol. Ecol. Resour.">
        <title>Phylogenomic analyses of the genus Drosophila reveals genomic signals of climate adaptation.</title>
        <authorList>
            <person name="Li F."/>
            <person name="Rane R.V."/>
            <person name="Luria V."/>
            <person name="Xiong Z."/>
            <person name="Chen J."/>
            <person name="Li Z."/>
            <person name="Catullo R.A."/>
            <person name="Griffin P.C."/>
            <person name="Schiffer M."/>
            <person name="Pearce S."/>
            <person name="Lee S.F."/>
            <person name="McElroy K."/>
            <person name="Stocker A."/>
            <person name="Shirriffs J."/>
            <person name="Cockerell F."/>
            <person name="Coppin C."/>
            <person name="Sgro C.M."/>
            <person name="Karger A."/>
            <person name="Cain J.W."/>
            <person name="Weber J.A."/>
            <person name="Santpere G."/>
            <person name="Kirschner M.W."/>
            <person name="Hoffmann A.A."/>
            <person name="Oakeshott J.G."/>
            <person name="Zhang G."/>
        </authorList>
    </citation>
    <scope>NUCLEOTIDE SEQUENCE</scope>
    <source>
        <strain evidence="2">BGI-SZ-2011g</strain>
    </source>
</reference>
<evidence type="ECO:0000256" key="1">
    <source>
        <dbReference type="SAM" id="SignalP"/>
    </source>
</evidence>
<keyword evidence="1" id="KW-0732">Signal</keyword>
<evidence type="ECO:0000313" key="3">
    <source>
        <dbReference type="Proteomes" id="UP001200034"/>
    </source>
</evidence>
<keyword evidence="3" id="KW-1185">Reference proteome</keyword>
<evidence type="ECO:0000313" key="2">
    <source>
        <dbReference type="EMBL" id="KAH8388318.1"/>
    </source>
</evidence>
<accession>A0AAD4KC79</accession>
<proteinExistence type="predicted"/>
<name>A0AAD4KC79_9MUSC</name>
<sequence>MRSVLYVYLIVLSAFALLSQPAEASSSTQQRTEMKQLTLADVNRATEQQDSASAVRLARQLGFARRRFGRFGPGPAFANGGGGFFPGAGFGNGGFGGRRFVGRRRFANPAFFG</sequence>
<feature type="chain" id="PRO_5042228121" evidence="1">
    <location>
        <begin position="25"/>
        <end position="113"/>
    </location>
</feature>
<dbReference type="Proteomes" id="UP001200034">
    <property type="component" value="Unassembled WGS sequence"/>
</dbReference>
<gene>
    <name evidence="2" type="ORF">KR093_003845</name>
</gene>
<organism evidence="2 3">
    <name type="scientific">Drosophila rubida</name>
    <dbReference type="NCBI Taxonomy" id="30044"/>
    <lineage>
        <taxon>Eukaryota</taxon>
        <taxon>Metazoa</taxon>
        <taxon>Ecdysozoa</taxon>
        <taxon>Arthropoda</taxon>
        <taxon>Hexapoda</taxon>
        <taxon>Insecta</taxon>
        <taxon>Pterygota</taxon>
        <taxon>Neoptera</taxon>
        <taxon>Endopterygota</taxon>
        <taxon>Diptera</taxon>
        <taxon>Brachycera</taxon>
        <taxon>Muscomorpha</taxon>
        <taxon>Ephydroidea</taxon>
        <taxon>Drosophilidae</taxon>
        <taxon>Drosophila</taxon>
    </lineage>
</organism>
<protein>
    <submittedName>
        <fullName evidence="2">Uncharacterized protein</fullName>
    </submittedName>
</protein>